<dbReference type="SUPFAM" id="SSF55486">
    <property type="entry name" value="Metalloproteases ('zincins'), catalytic domain"/>
    <property type="match status" value="1"/>
</dbReference>
<gene>
    <name evidence="1" type="ORF">A2563_04940</name>
</gene>
<dbReference type="GO" id="GO:0008237">
    <property type="term" value="F:metallopeptidase activity"/>
    <property type="evidence" value="ECO:0007669"/>
    <property type="project" value="InterPro"/>
</dbReference>
<dbReference type="EMBL" id="MFRA01000006">
    <property type="protein sequence ID" value="OGH92301.1"/>
    <property type="molecule type" value="Genomic_DNA"/>
</dbReference>
<dbReference type="STRING" id="1798705.A2563_04940"/>
<dbReference type="InterPro" id="IPR024079">
    <property type="entry name" value="MetalloPept_cat_dom_sf"/>
</dbReference>
<reference evidence="1 2" key="1">
    <citation type="journal article" date="2016" name="Nat. Commun.">
        <title>Thousands of microbial genomes shed light on interconnected biogeochemical processes in an aquifer system.</title>
        <authorList>
            <person name="Anantharaman K."/>
            <person name="Brown C.T."/>
            <person name="Hug L.A."/>
            <person name="Sharon I."/>
            <person name="Castelle C.J."/>
            <person name="Probst A.J."/>
            <person name="Thomas B.C."/>
            <person name="Singh A."/>
            <person name="Wilkins M.J."/>
            <person name="Karaoz U."/>
            <person name="Brodie E.L."/>
            <person name="Williams K.H."/>
            <person name="Hubbard S.S."/>
            <person name="Banfield J.F."/>
        </authorList>
    </citation>
    <scope>NUCLEOTIDE SEQUENCE [LARGE SCALE GENOMIC DNA]</scope>
</reference>
<evidence type="ECO:0000313" key="2">
    <source>
        <dbReference type="Proteomes" id="UP000176634"/>
    </source>
</evidence>
<evidence type="ECO:0000313" key="1">
    <source>
        <dbReference type="EMBL" id="OGH92301.1"/>
    </source>
</evidence>
<comment type="caution">
    <text evidence="1">The sequence shown here is derived from an EMBL/GenBank/DDBJ whole genome shotgun (WGS) entry which is preliminary data.</text>
</comment>
<dbReference type="AlphaFoldDB" id="A0A1F6P7Z4"/>
<protein>
    <submittedName>
        <fullName evidence="1">Uncharacterized protein</fullName>
    </submittedName>
</protein>
<organism evidence="1 2">
    <name type="scientific">Candidatus Magasanikbacteria bacterium RIFOXYD1_FULL_40_23</name>
    <dbReference type="NCBI Taxonomy" id="1798705"/>
    <lineage>
        <taxon>Bacteria</taxon>
        <taxon>Candidatus Magasanikiibacteriota</taxon>
    </lineage>
</organism>
<dbReference type="Gene3D" id="3.40.390.10">
    <property type="entry name" value="Collagenase (Catalytic Domain)"/>
    <property type="match status" value="1"/>
</dbReference>
<sequence>MRVHFIFALALSLGACGSNSHNINDSSVTGANVGTSDKDNHKTDAPVDFRFPIYLVPDDNFWSGCSDPSTIFGESCRADRVSELESGVEQWLAYFPLADRPVIMVVEKENLPADVTNLQIIDLYLDDSRCKGVDIPPCFTLWACYEHSPEDIVFMKDEYITSQVVAHELGHAFGLPHTEWLNEGCASPIMTTPVQSKFVTDLDMQLLCRKHPEISCPISPGSWQGTLIDTVSCVKYREPKQESENTCK</sequence>
<accession>A0A1F6P7Z4</accession>
<proteinExistence type="predicted"/>
<dbReference type="Proteomes" id="UP000176634">
    <property type="component" value="Unassembled WGS sequence"/>
</dbReference>
<dbReference type="PROSITE" id="PS51257">
    <property type="entry name" value="PROKAR_LIPOPROTEIN"/>
    <property type="match status" value="1"/>
</dbReference>
<name>A0A1F6P7Z4_9BACT</name>